<dbReference type="InterPro" id="IPR015655">
    <property type="entry name" value="PP2C"/>
</dbReference>
<dbReference type="SMART" id="SM00332">
    <property type="entry name" value="PP2Cc"/>
    <property type="match status" value="1"/>
</dbReference>
<dbReference type="InterPro" id="IPR001932">
    <property type="entry name" value="PPM-type_phosphatase-like_dom"/>
</dbReference>
<proteinExistence type="predicted"/>
<evidence type="ECO:0000313" key="2">
    <source>
        <dbReference type="EMBL" id="KAK0506310.1"/>
    </source>
</evidence>
<evidence type="ECO:0000259" key="1">
    <source>
        <dbReference type="PROSITE" id="PS51746"/>
    </source>
</evidence>
<dbReference type="PANTHER" id="PTHR13832:SF589">
    <property type="entry name" value="[PYRUVATE DEHYDROGENASE [ACETYL-TRANSFERRING]]-PHOSPHATASE 2, MITOCHONDRIAL"/>
    <property type="match status" value="1"/>
</dbReference>
<sequence>MSIRLLGPTRNAIVKHGRSPVRKYHDYFRAATPGGVIRIPLASPKVIGVATSRGTRSNQEDFYSFATLNLDPEELRASLKRFQRFSHGGSAVSQYLRQELHGLFESVKKSDIPELYAWIHELGGYFKRFRGGALQPWIHDPDNPHVYDLEARATQAFFEVDRNVSEVAQSCGATASVALLQSLDATATAPFSAKTVALTVAHCGDTRILLCSTDSAKVFRMTDKHHADARVESIRLRRMMGASLITDSFGESRLGDLQFKKFGVTPEPEIRTKLLEGNKWAYMVLVSDGVSSILSDDEVADLARDAPDPKVAAERILAFVEELGGEDNATALVVPLAGWGKITGPDRTKSLRDYKREQAIGSERHRKM</sequence>
<gene>
    <name evidence="2" type="ORF">EDD18DRAFT_1122839</name>
</gene>
<dbReference type="SUPFAM" id="SSF81606">
    <property type="entry name" value="PP2C-like"/>
    <property type="match status" value="1"/>
</dbReference>
<dbReference type="Proteomes" id="UP001175228">
    <property type="component" value="Unassembled WGS sequence"/>
</dbReference>
<dbReference type="PANTHER" id="PTHR13832">
    <property type="entry name" value="PROTEIN PHOSPHATASE 2C"/>
    <property type="match status" value="1"/>
</dbReference>
<dbReference type="PROSITE" id="PS51746">
    <property type="entry name" value="PPM_2"/>
    <property type="match status" value="1"/>
</dbReference>
<evidence type="ECO:0000313" key="3">
    <source>
        <dbReference type="Proteomes" id="UP001175228"/>
    </source>
</evidence>
<dbReference type="EMBL" id="JAUEPU010000001">
    <property type="protein sequence ID" value="KAK0506310.1"/>
    <property type="molecule type" value="Genomic_DNA"/>
</dbReference>
<comment type="caution">
    <text evidence="2">The sequence shown here is derived from an EMBL/GenBank/DDBJ whole genome shotgun (WGS) entry which is preliminary data.</text>
</comment>
<name>A0AA39V5B8_9AGAR</name>
<dbReference type="Pfam" id="PF00481">
    <property type="entry name" value="PP2C"/>
    <property type="match status" value="1"/>
</dbReference>
<accession>A0AA39V5B8</accession>
<dbReference type="GO" id="GO:0004722">
    <property type="term" value="F:protein serine/threonine phosphatase activity"/>
    <property type="evidence" value="ECO:0007669"/>
    <property type="project" value="InterPro"/>
</dbReference>
<dbReference type="AlphaFoldDB" id="A0AA39V5B8"/>
<organism evidence="2 3">
    <name type="scientific">Armillaria luteobubalina</name>
    <dbReference type="NCBI Taxonomy" id="153913"/>
    <lineage>
        <taxon>Eukaryota</taxon>
        <taxon>Fungi</taxon>
        <taxon>Dikarya</taxon>
        <taxon>Basidiomycota</taxon>
        <taxon>Agaricomycotina</taxon>
        <taxon>Agaricomycetes</taxon>
        <taxon>Agaricomycetidae</taxon>
        <taxon>Agaricales</taxon>
        <taxon>Marasmiineae</taxon>
        <taxon>Physalacriaceae</taxon>
        <taxon>Armillaria</taxon>
    </lineage>
</organism>
<dbReference type="CDD" id="cd00143">
    <property type="entry name" value="PP2Cc"/>
    <property type="match status" value="1"/>
</dbReference>
<dbReference type="Gene3D" id="3.60.40.10">
    <property type="entry name" value="PPM-type phosphatase domain"/>
    <property type="match status" value="1"/>
</dbReference>
<protein>
    <submittedName>
        <fullName evidence="2">Protein serine/threonine phosphatase 2C</fullName>
    </submittedName>
</protein>
<reference evidence="2" key="1">
    <citation type="submission" date="2023-06" db="EMBL/GenBank/DDBJ databases">
        <authorList>
            <consortium name="Lawrence Berkeley National Laboratory"/>
            <person name="Ahrendt S."/>
            <person name="Sahu N."/>
            <person name="Indic B."/>
            <person name="Wong-Bajracharya J."/>
            <person name="Merenyi Z."/>
            <person name="Ke H.-M."/>
            <person name="Monk M."/>
            <person name="Kocsube S."/>
            <person name="Drula E."/>
            <person name="Lipzen A."/>
            <person name="Balint B."/>
            <person name="Henrissat B."/>
            <person name="Andreopoulos B."/>
            <person name="Martin F.M."/>
            <person name="Harder C.B."/>
            <person name="Rigling D."/>
            <person name="Ford K.L."/>
            <person name="Foster G.D."/>
            <person name="Pangilinan J."/>
            <person name="Papanicolaou A."/>
            <person name="Barry K."/>
            <person name="LaButti K."/>
            <person name="Viragh M."/>
            <person name="Koriabine M."/>
            <person name="Yan M."/>
            <person name="Riley R."/>
            <person name="Champramary S."/>
            <person name="Plett K.L."/>
            <person name="Tsai I.J."/>
            <person name="Slot J."/>
            <person name="Sipos G."/>
            <person name="Plett J."/>
            <person name="Nagy L.G."/>
            <person name="Grigoriev I.V."/>
        </authorList>
    </citation>
    <scope>NUCLEOTIDE SEQUENCE</scope>
    <source>
        <strain evidence="2">HWK02</strain>
    </source>
</reference>
<feature type="domain" description="PPM-type phosphatase" evidence="1">
    <location>
        <begin position="46"/>
        <end position="336"/>
    </location>
</feature>
<dbReference type="InterPro" id="IPR036457">
    <property type="entry name" value="PPM-type-like_dom_sf"/>
</dbReference>
<keyword evidence="3" id="KW-1185">Reference proteome</keyword>